<evidence type="ECO:0000313" key="4">
    <source>
        <dbReference type="Proteomes" id="UP001500190"/>
    </source>
</evidence>
<accession>A0ABN2EMY9</accession>
<dbReference type="Pfam" id="PF01979">
    <property type="entry name" value="Amidohydro_1"/>
    <property type="match status" value="1"/>
</dbReference>
<proteinExistence type="predicted"/>
<organism evidence="3 4">
    <name type="scientific">Kribbella karoonensis</name>
    <dbReference type="NCBI Taxonomy" id="324851"/>
    <lineage>
        <taxon>Bacteria</taxon>
        <taxon>Bacillati</taxon>
        <taxon>Actinomycetota</taxon>
        <taxon>Actinomycetes</taxon>
        <taxon>Propionibacteriales</taxon>
        <taxon>Kribbellaceae</taxon>
        <taxon>Kribbella</taxon>
    </lineage>
</organism>
<dbReference type="Gene3D" id="3.20.20.140">
    <property type="entry name" value="Metal-dependent hydrolases"/>
    <property type="match status" value="1"/>
</dbReference>
<dbReference type="SUPFAM" id="SSF51338">
    <property type="entry name" value="Composite domain of metallo-dependent hydrolases"/>
    <property type="match status" value="1"/>
</dbReference>
<dbReference type="InterPro" id="IPR006680">
    <property type="entry name" value="Amidohydro-rel"/>
</dbReference>
<dbReference type="PANTHER" id="PTHR43794:SF11">
    <property type="entry name" value="AMIDOHYDROLASE-RELATED DOMAIN-CONTAINING PROTEIN"/>
    <property type="match status" value="1"/>
</dbReference>
<feature type="domain" description="Amidohydrolase-related" evidence="2">
    <location>
        <begin position="53"/>
        <end position="410"/>
    </location>
</feature>
<evidence type="ECO:0000256" key="1">
    <source>
        <dbReference type="ARBA" id="ARBA00022801"/>
    </source>
</evidence>
<keyword evidence="1" id="KW-0378">Hydrolase</keyword>
<dbReference type="InterPro" id="IPR032466">
    <property type="entry name" value="Metal_Hydrolase"/>
</dbReference>
<dbReference type="Proteomes" id="UP001500190">
    <property type="component" value="Unassembled WGS sequence"/>
</dbReference>
<dbReference type="PANTHER" id="PTHR43794">
    <property type="entry name" value="AMINOHYDROLASE SSNA-RELATED"/>
    <property type="match status" value="1"/>
</dbReference>
<dbReference type="InterPro" id="IPR011059">
    <property type="entry name" value="Metal-dep_hydrolase_composite"/>
</dbReference>
<dbReference type="EMBL" id="BAAAND010000012">
    <property type="protein sequence ID" value="GAA1611022.1"/>
    <property type="molecule type" value="Genomic_DNA"/>
</dbReference>
<sequence length="417" mass="45160">MADLHSADWLVPVVGDPIPNGALLEADGVITAVGRRADLRKLDHDHEQHWDGVIIPGLVNAHTHLQYSHMAAVGSRRYADFPEWVTHFQAAFAEPGHDWYAAALEGARQAIATGTTAIADVVTNPEALPVLRNIGVKGIAYWEFLSWANARSPESARTHAEKMIKEHQDLPIGLSPHAPHTLDEDVLVELTDIGHEFGLRRHVHVAESLSEVEFIGSGSGPHDQALRQWGIDDFALQRQQGSGLRPVDYLDRLVRLGPDCHIAHGIYTDADDRAVLRRRRTVVALCPRSNATISLDEAPVADYLREGNLVAVGTDSLASTPSLDLLADLAELAAIATRQGYRESDLDNRLLEAATLGGSKAMGLDQTANPVGALASGWSADFAVVAVNEPRQVVYEGAGQVTATVIDGRVRHRATSR</sequence>
<dbReference type="RefSeq" id="WP_344199894.1">
    <property type="nucleotide sequence ID" value="NZ_BAAAND010000012.1"/>
</dbReference>
<comment type="caution">
    <text evidence="3">The sequence shown here is derived from an EMBL/GenBank/DDBJ whole genome shotgun (WGS) entry which is preliminary data.</text>
</comment>
<reference evidence="3 4" key="1">
    <citation type="journal article" date="2019" name="Int. J. Syst. Evol. Microbiol.">
        <title>The Global Catalogue of Microorganisms (GCM) 10K type strain sequencing project: providing services to taxonomists for standard genome sequencing and annotation.</title>
        <authorList>
            <consortium name="The Broad Institute Genomics Platform"/>
            <consortium name="The Broad Institute Genome Sequencing Center for Infectious Disease"/>
            <person name="Wu L."/>
            <person name="Ma J."/>
        </authorList>
    </citation>
    <scope>NUCLEOTIDE SEQUENCE [LARGE SCALE GENOMIC DNA]</scope>
    <source>
        <strain evidence="3 4">JCM 14304</strain>
    </source>
</reference>
<gene>
    <name evidence="3" type="ORF">GCM10009742_72170</name>
</gene>
<dbReference type="SUPFAM" id="SSF51556">
    <property type="entry name" value="Metallo-dependent hydrolases"/>
    <property type="match status" value="1"/>
</dbReference>
<evidence type="ECO:0000259" key="2">
    <source>
        <dbReference type="Pfam" id="PF01979"/>
    </source>
</evidence>
<evidence type="ECO:0000313" key="3">
    <source>
        <dbReference type="EMBL" id="GAA1611022.1"/>
    </source>
</evidence>
<name>A0ABN2EMY9_9ACTN</name>
<protein>
    <submittedName>
        <fullName evidence="3">Amidohydrolase family protein</fullName>
    </submittedName>
</protein>
<dbReference type="InterPro" id="IPR050287">
    <property type="entry name" value="MTA/SAH_deaminase"/>
</dbReference>
<keyword evidence="4" id="KW-1185">Reference proteome</keyword>